<dbReference type="EMBL" id="LSRX01000887">
    <property type="protein sequence ID" value="OLP86993.1"/>
    <property type="molecule type" value="Genomic_DNA"/>
</dbReference>
<gene>
    <name evidence="3" type="primary">lacZ</name>
    <name evidence="3" type="ORF">AK812_SmicGene31827</name>
</gene>
<dbReference type="Gene3D" id="2.60.40.10">
    <property type="entry name" value="Immunoglobulins"/>
    <property type="match status" value="1"/>
</dbReference>
<dbReference type="InterPro" id="IPR013783">
    <property type="entry name" value="Ig-like_fold"/>
</dbReference>
<protein>
    <submittedName>
        <fullName evidence="3">Beta-galactosidase</fullName>
    </submittedName>
</protein>
<accession>A0A1Q9CVN6</accession>
<dbReference type="SUPFAM" id="SSF49303">
    <property type="entry name" value="beta-Galactosidase/glucuronidase domain"/>
    <property type="match status" value="1"/>
</dbReference>
<dbReference type="InterPro" id="IPR008979">
    <property type="entry name" value="Galactose-bd-like_sf"/>
</dbReference>
<dbReference type="GO" id="GO:0016798">
    <property type="term" value="F:hydrolase activity, acting on glycosyl bonds"/>
    <property type="evidence" value="ECO:0007669"/>
    <property type="project" value="UniProtKB-KW"/>
</dbReference>
<dbReference type="AlphaFoldDB" id="A0A1Q9CVN6"/>
<dbReference type="PANTHER" id="PTHR42732:SF3">
    <property type="entry name" value="HYDROLASE"/>
    <property type="match status" value="1"/>
</dbReference>
<organism evidence="3 4">
    <name type="scientific">Symbiodinium microadriaticum</name>
    <name type="common">Dinoflagellate</name>
    <name type="synonym">Zooxanthella microadriatica</name>
    <dbReference type="NCBI Taxonomy" id="2951"/>
    <lineage>
        <taxon>Eukaryota</taxon>
        <taxon>Sar</taxon>
        <taxon>Alveolata</taxon>
        <taxon>Dinophyceae</taxon>
        <taxon>Suessiales</taxon>
        <taxon>Symbiodiniaceae</taxon>
        <taxon>Symbiodinium</taxon>
    </lineage>
</organism>
<keyword evidence="2" id="KW-0326">Glycosidase</keyword>
<sequence>MEAEPCPRLEHPNPLFERREWRSLNGAWDFGIRPAKNGKNPVKGPDTWDGEILVPFCLQSPLSGALAKLSVKRKKLLGLAGPPCAPGLGKRYELWYRRCLRLPSNWRTGADEAARQRVILHIGACDYICVVIVNGVTVGKPHIGGSTAFEYDITEALRNTSEDTVLIKCADHEEMSSGAMEPRGKQLVSKAYAGKGPHVPTLYSNVTGLWQSVWVELVAPRRLRRVQCASRCLNSPEQEMDNWELEICPELPEGCPASGLEIEIILFLDSQRKVPLARARAKLPLSSFRLQIPKGFVRLWGPGSPYLYGLKYRLFDAGTVVDEVMSYTALRVVSIRGDEILLNRRPLFLRLVLDQGYYPDGLWTAPTKEAPKSQEMGILQGDRGLTN</sequence>
<evidence type="ECO:0000256" key="1">
    <source>
        <dbReference type="ARBA" id="ARBA00022801"/>
    </source>
</evidence>
<dbReference type="InterPro" id="IPR051913">
    <property type="entry name" value="GH2_Domain-Containing"/>
</dbReference>
<dbReference type="Proteomes" id="UP000186817">
    <property type="component" value="Unassembled WGS sequence"/>
</dbReference>
<reference evidence="3 4" key="1">
    <citation type="submission" date="2016-02" db="EMBL/GenBank/DDBJ databases">
        <title>Genome analysis of coral dinoflagellate symbionts highlights evolutionary adaptations to a symbiotic lifestyle.</title>
        <authorList>
            <person name="Aranda M."/>
            <person name="Li Y."/>
            <person name="Liew Y.J."/>
            <person name="Baumgarten S."/>
            <person name="Simakov O."/>
            <person name="Wilson M."/>
            <person name="Piel J."/>
            <person name="Ashoor H."/>
            <person name="Bougouffa S."/>
            <person name="Bajic V.B."/>
            <person name="Ryu T."/>
            <person name="Ravasi T."/>
            <person name="Bayer T."/>
            <person name="Micklem G."/>
            <person name="Kim H."/>
            <person name="Bhak J."/>
            <person name="Lajeunesse T.C."/>
            <person name="Voolstra C.R."/>
        </authorList>
    </citation>
    <scope>NUCLEOTIDE SEQUENCE [LARGE SCALE GENOMIC DNA]</scope>
    <source>
        <strain evidence="3 4">CCMP2467</strain>
    </source>
</reference>
<dbReference type="SUPFAM" id="SSF49785">
    <property type="entry name" value="Galactose-binding domain-like"/>
    <property type="match status" value="1"/>
</dbReference>
<dbReference type="Gene3D" id="2.60.120.260">
    <property type="entry name" value="Galactose-binding domain-like"/>
    <property type="match status" value="1"/>
</dbReference>
<proteinExistence type="predicted"/>
<evidence type="ECO:0000256" key="2">
    <source>
        <dbReference type="ARBA" id="ARBA00023295"/>
    </source>
</evidence>
<keyword evidence="4" id="KW-1185">Reference proteome</keyword>
<name>A0A1Q9CVN6_SYMMI</name>
<comment type="caution">
    <text evidence="3">The sequence shown here is derived from an EMBL/GenBank/DDBJ whole genome shotgun (WGS) entry which is preliminary data.</text>
</comment>
<evidence type="ECO:0000313" key="3">
    <source>
        <dbReference type="EMBL" id="OLP86993.1"/>
    </source>
</evidence>
<dbReference type="PANTHER" id="PTHR42732">
    <property type="entry name" value="BETA-GALACTOSIDASE"/>
    <property type="match status" value="1"/>
</dbReference>
<dbReference type="InterPro" id="IPR036156">
    <property type="entry name" value="Beta-gal/glucu_dom_sf"/>
</dbReference>
<evidence type="ECO:0000313" key="4">
    <source>
        <dbReference type="Proteomes" id="UP000186817"/>
    </source>
</evidence>
<dbReference type="OrthoDB" id="408320at2759"/>
<keyword evidence="1" id="KW-0378">Hydrolase</keyword>